<dbReference type="InterPro" id="IPR051010">
    <property type="entry name" value="BCAA_transport"/>
</dbReference>
<dbReference type="AlphaFoldDB" id="C8S0P5"/>
<evidence type="ECO:0000256" key="1">
    <source>
        <dbReference type="ARBA" id="ARBA00022970"/>
    </source>
</evidence>
<protein>
    <recommendedName>
        <fullName evidence="4">Leucine-binding protein domain-containing protein</fullName>
    </recommendedName>
</protein>
<gene>
    <name evidence="2" type="ORF">Rsw2DRAFT_1623</name>
</gene>
<dbReference type="Proteomes" id="UP000010121">
    <property type="component" value="Unassembled WGS sequence"/>
</dbReference>
<dbReference type="NCBIfam" id="TIGR03863">
    <property type="entry name" value="PQQ_ABC_bind"/>
    <property type="match status" value="1"/>
</dbReference>
<dbReference type="PANTHER" id="PTHR30483:SF6">
    <property type="entry name" value="PERIPLASMIC BINDING PROTEIN OF ABC TRANSPORTER FOR NATURAL AMINO ACIDS"/>
    <property type="match status" value="1"/>
</dbReference>
<dbReference type="STRING" id="371731.Rsw2DRAFT_1623"/>
<dbReference type="PANTHER" id="PTHR30483">
    <property type="entry name" value="LEUCINE-SPECIFIC-BINDING PROTEIN"/>
    <property type="match status" value="1"/>
</dbReference>
<dbReference type="eggNOG" id="COG0683">
    <property type="taxonomic scope" value="Bacteria"/>
</dbReference>
<organism evidence="2 3">
    <name type="scientific">Rhodobacter ferrooxidans</name>
    <dbReference type="NCBI Taxonomy" id="371731"/>
    <lineage>
        <taxon>Bacteria</taxon>
        <taxon>Pseudomonadati</taxon>
        <taxon>Pseudomonadota</taxon>
        <taxon>Alphaproteobacteria</taxon>
        <taxon>Rhodobacterales</taxon>
        <taxon>Rhodobacter group</taxon>
        <taxon>Rhodobacter</taxon>
    </lineage>
</organism>
<keyword evidence="1" id="KW-0813">Transport</keyword>
<dbReference type="OrthoDB" id="5341635at2"/>
<dbReference type="InterPro" id="IPR028082">
    <property type="entry name" value="Peripla_BP_I"/>
</dbReference>
<dbReference type="Gene3D" id="3.40.50.2300">
    <property type="match status" value="2"/>
</dbReference>
<sequence>MPGLRAFIAVVLAALFAAGPALALEVKVGLLQIESAAPLPLSRLDLPPADLGLAGAALGQQDNQTTGGFLGIDYSLQTASVPPDQAQAAFDALRAEGIGIVVLMADAATLTTLADSAGPQVLLLNATARDEALRNADCRANVLHVAPSRAMLTDALVQFLMWKQWPKLLLIHGSHPEDVALAEAYRASAAKFGASIVEEREFADTGGARQADTGIALVQRQIPVFTQRAAAHDVVLAADEAEVFAAYLPYHTWDARPVVGSAGLRPVTWDAALEAWGAAQFQERFEKLAGRSMREADYQVWLALRVIGEAVTRSQSADPATLRAYALSDGFELAAFKGQKLTFRPWNGQLRQPILLSDGRMTVSVSPQDGYLHQVSPLDTLGTDAPETTCTAFGG</sequence>
<reference evidence="2 3" key="1">
    <citation type="submission" date="2009-08" db="EMBL/GenBank/DDBJ databases">
        <title>The draft genome of Rhodobacter sp. SW2.</title>
        <authorList>
            <consortium name="US DOE Joint Genome Institute (JGI-PGF)"/>
            <person name="Lucas S."/>
            <person name="Copeland A."/>
            <person name="Lapidus A."/>
            <person name="Glavina del Rio T."/>
            <person name="Tice H."/>
            <person name="Bruce D."/>
            <person name="Goodwin L."/>
            <person name="Pitluck S."/>
            <person name="Larimer F."/>
            <person name="Land M.L."/>
            <person name="Hauser L."/>
            <person name="Emerson D."/>
        </authorList>
    </citation>
    <scope>NUCLEOTIDE SEQUENCE [LARGE SCALE GENOMIC DNA]</scope>
    <source>
        <strain evidence="2 3">SW2</strain>
    </source>
</reference>
<evidence type="ECO:0000313" key="2">
    <source>
        <dbReference type="EMBL" id="EEW25336.1"/>
    </source>
</evidence>
<proteinExistence type="predicted"/>
<dbReference type="SUPFAM" id="SSF53822">
    <property type="entry name" value="Periplasmic binding protein-like I"/>
    <property type="match status" value="1"/>
</dbReference>
<accession>C8S0P5</accession>
<dbReference type="CDD" id="cd06268">
    <property type="entry name" value="PBP1_ABC_transporter_LIVBP-like"/>
    <property type="match status" value="1"/>
</dbReference>
<name>C8S0P5_9RHOB</name>
<dbReference type="RefSeq" id="WP_008029860.1">
    <property type="nucleotide sequence ID" value="NZ_ACYY01000009.1"/>
</dbReference>
<keyword evidence="3" id="KW-1185">Reference proteome</keyword>
<evidence type="ECO:0008006" key="4">
    <source>
        <dbReference type="Google" id="ProtNLM"/>
    </source>
</evidence>
<evidence type="ECO:0000313" key="3">
    <source>
        <dbReference type="Proteomes" id="UP000010121"/>
    </source>
</evidence>
<dbReference type="InterPro" id="IPR022478">
    <property type="entry name" value="ABC_transptr_sub-bd_PQQ"/>
</dbReference>
<dbReference type="EMBL" id="ACYY01000009">
    <property type="protein sequence ID" value="EEW25336.1"/>
    <property type="molecule type" value="Genomic_DNA"/>
</dbReference>
<dbReference type="GO" id="GO:0006865">
    <property type="term" value="P:amino acid transport"/>
    <property type="evidence" value="ECO:0007669"/>
    <property type="project" value="UniProtKB-KW"/>
</dbReference>
<comment type="caution">
    <text evidence="2">The sequence shown here is derived from an EMBL/GenBank/DDBJ whole genome shotgun (WGS) entry which is preliminary data.</text>
</comment>
<keyword evidence="1" id="KW-0029">Amino-acid transport</keyword>